<keyword evidence="1" id="KW-0812">Transmembrane</keyword>
<gene>
    <name evidence="2" type="ORF">CAB17_16220</name>
</gene>
<evidence type="ECO:0000256" key="1">
    <source>
        <dbReference type="SAM" id="Phobius"/>
    </source>
</evidence>
<dbReference type="KEGG" id="lsh:CAB17_16220"/>
<keyword evidence="3" id="KW-1185">Reference proteome</keyword>
<keyword evidence="1" id="KW-0472">Membrane</keyword>
<dbReference type="Proteomes" id="UP000234343">
    <property type="component" value="Chromosome"/>
</dbReference>
<dbReference type="EMBL" id="CP025491">
    <property type="protein sequence ID" value="AUH74020.1"/>
    <property type="molecule type" value="Genomic_DNA"/>
</dbReference>
<dbReference type="AlphaFoldDB" id="A0A2H5FR95"/>
<evidence type="ECO:0000313" key="3">
    <source>
        <dbReference type="Proteomes" id="UP000234343"/>
    </source>
</evidence>
<keyword evidence="1" id="KW-1133">Transmembrane helix</keyword>
<feature type="transmembrane region" description="Helical" evidence="1">
    <location>
        <begin position="47"/>
        <end position="74"/>
    </location>
</feature>
<sequence length="77" mass="9195">MYVFLCLLLIWALLRINKLLILDTWKIAMSIWKKFKEFYTASAENRIGFYTFLGFLVIPILGMTILYIVVRVFWIKA</sequence>
<protein>
    <submittedName>
        <fullName evidence="2">Uncharacterized protein</fullName>
    </submittedName>
</protein>
<proteinExistence type="predicted"/>
<evidence type="ECO:0000313" key="2">
    <source>
        <dbReference type="EMBL" id="AUH74020.1"/>
    </source>
</evidence>
<organism evidence="2 3">
    <name type="scientific">Legionella sainthelensi</name>
    <dbReference type="NCBI Taxonomy" id="28087"/>
    <lineage>
        <taxon>Bacteria</taxon>
        <taxon>Pseudomonadati</taxon>
        <taxon>Pseudomonadota</taxon>
        <taxon>Gammaproteobacteria</taxon>
        <taxon>Legionellales</taxon>
        <taxon>Legionellaceae</taxon>
        <taxon>Legionella</taxon>
    </lineage>
</organism>
<reference evidence="2 3" key="1">
    <citation type="submission" date="2017-12" db="EMBL/GenBank/DDBJ databases">
        <title>Legionella sainthelensi LA01-117, whole genome sequence of a clinical isolate from New Zealand.</title>
        <authorList>
            <person name="Cree S.L."/>
            <person name="Slow S."/>
            <person name="Kennedy M.A."/>
            <person name="Murdoch D.R."/>
            <person name="Biggs P.J."/>
            <person name="Anderson T."/>
        </authorList>
    </citation>
    <scope>NUCLEOTIDE SEQUENCE [LARGE SCALE GENOMIC DNA]</scope>
    <source>
        <strain evidence="2 3">LA01-117</strain>
    </source>
</reference>
<name>A0A2H5FR95_9GAMM</name>
<accession>A0A2H5FR95</accession>